<protein>
    <submittedName>
        <fullName evidence="1">Uncharacterized protein</fullName>
    </submittedName>
</protein>
<reference evidence="2" key="1">
    <citation type="submission" date="2021-07" db="EMBL/GenBank/DDBJ databases">
        <title>Complete genome sequencing of a Clostridium isolate.</title>
        <authorList>
            <person name="Ueki A."/>
            <person name="Tonouchi A."/>
        </authorList>
    </citation>
    <scope>NUCLEOTIDE SEQUENCE [LARGE SCALE GENOMIC DNA]</scope>
    <source>
        <strain evidence="2">C5S11</strain>
    </source>
</reference>
<proteinExistence type="predicted"/>
<evidence type="ECO:0000313" key="1">
    <source>
        <dbReference type="EMBL" id="BCZ49006.1"/>
    </source>
</evidence>
<dbReference type="Proteomes" id="UP000824633">
    <property type="component" value="Chromosome"/>
</dbReference>
<sequence>MSSLIASIGNYDKYVKIINELIANTNATYYDSNLCKESMLDLSEEDFKDYNHLNGNGAEKFSTVFSKFFTGDISRNQLFWNSYQEKIDNEPSKVFGLIVTKLDKGNTYKLEPVKSSKMNLVYTV</sequence>
<dbReference type="EMBL" id="AP024849">
    <property type="protein sequence ID" value="BCZ49006.1"/>
    <property type="molecule type" value="Genomic_DNA"/>
</dbReference>
<gene>
    <name evidence="1" type="ORF">psyc5s11_50730</name>
</gene>
<accession>A0ABM7TC84</accession>
<name>A0ABM7TC84_9CLOT</name>
<dbReference type="RefSeq" id="WP_224035221.1">
    <property type="nucleotide sequence ID" value="NZ_AP024849.1"/>
</dbReference>
<organism evidence="1 2">
    <name type="scientific">Clostridium gelidum</name>
    <dbReference type="NCBI Taxonomy" id="704125"/>
    <lineage>
        <taxon>Bacteria</taxon>
        <taxon>Bacillati</taxon>
        <taxon>Bacillota</taxon>
        <taxon>Clostridia</taxon>
        <taxon>Eubacteriales</taxon>
        <taxon>Clostridiaceae</taxon>
        <taxon>Clostridium</taxon>
    </lineage>
</organism>
<keyword evidence="2" id="KW-1185">Reference proteome</keyword>
<evidence type="ECO:0000313" key="2">
    <source>
        <dbReference type="Proteomes" id="UP000824633"/>
    </source>
</evidence>